<feature type="region of interest" description="Disordered" evidence="6">
    <location>
        <begin position="25"/>
        <end position="73"/>
    </location>
</feature>
<evidence type="ECO:0000256" key="6">
    <source>
        <dbReference type="SAM" id="MobiDB-lite"/>
    </source>
</evidence>
<feature type="region of interest" description="Disordered" evidence="6">
    <location>
        <begin position="552"/>
        <end position="580"/>
    </location>
</feature>
<evidence type="ECO:0008006" key="9">
    <source>
        <dbReference type="Google" id="ProtNLM"/>
    </source>
</evidence>
<dbReference type="GO" id="GO:0045292">
    <property type="term" value="P:mRNA cis splicing, via spliceosome"/>
    <property type="evidence" value="ECO:0007669"/>
    <property type="project" value="TreeGrafter"/>
</dbReference>
<dbReference type="GO" id="GO:0000481">
    <property type="term" value="P:maturation of 5S rRNA"/>
    <property type="evidence" value="ECO:0007669"/>
    <property type="project" value="TreeGrafter"/>
</dbReference>
<dbReference type="FunCoup" id="A8Q6V3">
    <property type="interactions" value="614"/>
</dbReference>
<protein>
    <recommendedName>
        <fullName evidence="9">SART-1 protein</fullName>
    </recommendedName>
</protein>
<feature type="compositionally biased region" description="Basic and acidic residues" evidence="6">
    <location>
        <begin position="391"/>
        <end position="403"/>
    </location>
</feature>
<organism evidence="7 8">
    <name type="scientific">Malassezia globosa (strain ATCC MYA-4612 / CBS 7966)</name>
    <name type="common">Dandruff-associated fungus</name>
    <dbReference type="NCBI Taxonomy" id="425265"/>
    <lineage>
        <taxon>Eukaryota</taxon>
        <taxon>Fungi</taxon>
        <taxon>Dikarya</taxon>
        <taxon>Basidiomycota</taxon>
        <taxon>Ustilaginomycotina</taxon>
        <taxon>Malasseziomycetes</taxon>
        <taxon>Malasseziales</taxon>
        <taxon>Malasseziaceae</taxon>
        <taxon>Malassezia</taxon>
    </lineage>
</organism>
<keyword evidence="4" id="KW-0508">mRNA splicing</keyword>
<feature type="compositionally biased region" description="Basic residues" evidence="6">
    <location>
        <begin position="809"/>
        <end position="819"/>
    </location>
</feature>
<dbReference type="Pfam" id="PF03343">
    <property type="entry name" value="SART-1"/>
    <property type="match status" value="1"/>
</dbReference>
<feature type="compositionally biased region" description="Acidic residues" evidence="6">
    <location>
        <begin position="558"/>
        <end position="568"/>
    </location>
</feature>
<accession>A8Q6V3</accession>
<feature type="region of interest" description="Disordered" evidence="6">
    <location>
        <begin position="290"/>
        <end position="341"/>
    </location>
</feature>
<name>A8Q6V3_MALGO</name>
<evidence type="ECO:0000313" key="8">
    <source>
        <dbReference type="Proteomes" id="UP000008837"/>
    </source>
</evidence>
<sequence length="819" mass="90406">MAEFQKESLSLEEANRVRISLGLKPLVDVDVHDDDDERDHNNQNGDHDRVDNATSSIPPTSIGSASPDKEAIRERVVRAQARRDVARRLRGPTLGESRDEDMSARDWIRHARRQAQVHSAERLQKQAEDEQTARMQTYTSSELEGLRVAHDLDEFVAGSDERVLTLRDANVLDDNEDELMEHSAETYAKARTDQRDRERHSVYTGVEELEKEKTGVLDKYDHVESLDLNQTPPNRHAASLGFRLGDAASVDAMDARSSARSEAQRVAEQRALHRTSLDYVKNAPVSDYEVSFKKKSKKKRAPRVKVEPDDDDAAGRGDQVASTIPSSSSAMEIDEPRKPLSKAEALIDDDELAASLARTRRMHAKASFRKVTPEMVARNLAATQRVVAEQDTQKESQLEKDDGVLTFDETTEFVQNIIARPSNPQIDTQRQLPSPPAPQINYGDSTSHVGSEAGDRPEPELEVDSKAALSPASHPTAQDPHRENGAELAKMSDVDNALHGDVDTEAMASGSVASVVQFLKSQGTLEHVPKEQLEHEKTQLKYDAWLRERRRADRLAESDDQDAREDDQSERREAQAALERFKDYKPDVKIEYHDEYGRTLSTKEAWKQLSHTFHGNAPGHKAQEKRLRRIAEEQRRERMLAGDTSAMTRAFQERSERTGQAHMVLSVGQHDHAPQDIHLGAPPALEKVSVPVKKKTKAAGTSATLSGQSIEPGRSNETLEAAVERARASVLPTSEPAASPSATAPASSPAQSAGFKPAMKPAFQPISTSHVPSTPIPASSSTTTNDASFTSAPASSSEAQPRDKVRISLGKRKAPQADS</sequence>
<keyword evidence="8" id="KW-1185">Reference proteome</keyword>
<dbReference type="AlphaFoldDB" id="A8Q6V3"/>
<feature type="compositionally biased region" description="Basic and acidic residues" evidence="6">
    <location>
        <begin position="569"/>
        <end position="580"/>
    </location>
</feature>
<dbReference type="KEGG" id="mgl:MGL_3061"/>
<reference evidence="7 8" key="1">
    <citation type="journal article" date="2007" name="Proc. Natl. Acad. Sci. U.S.A.">
        <title>Dandruff-associated Malassezia genomes reveal convergent and divergent virulence traits shared with plant and human fungal pathogens.</title>
        <authorList>
            <person name="Xu J."/>
            <person name="Saunders C.W."/>
            <person name="Hu P."/>
            <person name="Grant R.A."/>
            <person name="Boekhout T."/>
            <person name="Kuramae E.E."/>
            <person name="Kronstad J.W."/>
            <person name="Deangelis Y.M."/>
            <person name="Reeder N.L."/>
            <person name="Johnstone K.R."/>
            <person name="Leland M."/>
            <person name="Fieno A.M."/>
            <person name="Begley W.M."/>
            <person name="Sun Y."/>
            <person name="Lacey M.P."/>
            <person name="Chaudhary T."/>
            <person name="Keough T."/>
            <person name="Chu L."/>
            <person name="Sears R."/>
            <person name="Yuan B."/>
            <person name="Dawson T.L.Jr."/>
        </authorList>
    </citation>
    <scope>NUCLEOTIDE SEQUENCE [LARGE SCALE GENOMIC DNA]</scope>
    <source>
        <strain evidence="8">ATCC MYA-4612 / CBS 7966</strain>
    </source>
</reference>
<feature type="compositionally biased region" description="Polar residues" evidence="6">
    <location>
        <begin position="422"/>
        <end position="432"/>
    </location>
</feature>
<dbReference type="GeneID" id="5854382"/>
<evidence type="ECO:0000256" key="5">
    <source>
        <dbReference type="ARBA" id="ARBA00023242"/>
    </source>
</evidence>
<feature type="compositionally biased region" description="Low complexity" evidence="6">
    <location>
        <begin position="772"/>
        <end position="784"/>
    </location>
</feature>
<dbReference type="InParanoid" id="A8Q6V3"/>
<comment type="caution">
    <text evidence="7">The sequence shown here is derived from an EMBL/GenBank/DDBJ whole genome shotgun (WGS) entry which is preliminary data.</text>
</comment>
<feature type="compositionally biased region" description="Polar residues" evidence="6">
    <location>
        <begin position="785"/>
        <end position="799"/>
    </location>
</feature>
<feature type="compositionally biased region" description="Basic residues" evidence="6">
    <location>
        <begin position="293"/>
        <end position="303"/>
    </location>
</feature>
<feature type="compositionally biased region" description="Basic and acidic residues" evidence="6">
    <location>
        <begin position="479"/>
        <end position="502"/>
    </location>
</feature>
<proteinExistence type="inferred from homology"/>
<dbReference type="Pfam" id="PF19252">
    <property type="entry name" value="HIND"/>
    <property type="match status" value="1"/>
</dbReference>
<comment type="subcellular location">
    <subcellularLocation>
        <location evidence="1">Nucleus</location>
    </subcellularLocation>
</comment>
<feature type="compositionally biased region" description="Basic and acidic residues" evidence="6">
    <location>
        <begin position="38"/>
        <end position="51"/>
    </location>
</feature>
<dbReference type="OrthoDB" id="5583at2759"/>
<dbReference type="EMBL" id="AAYY01000010">
    <property type="protein sequence ID" value="EDP42861.1"/>
    <property type="molecule type" value="Genomic_DNA"/>
</dbReference>
<evidence type="ECO:0000256" key="4">
    <source>
        <dbReference type="ARBA" id="ARBA00023187"/>
    </source>
</evidence>
<gene>
    <name evidence="7" type="ORF">MGL_3061</name>
</gene>
<keyword evidence="3" id="KW-0507">mRNA processing</keyword>
<dbReference type="Proteomes" id="UP000008837">
    <property type="component" value="Unassembled WGS sequence"/>
</dbReference>
<evidence type="ECO:0000313" key="7">
    <source>
        <dbReference type="EMBL" id="EDP42861.1"/>
    </source>
</evidence>
<comment type="similarity">
    <text evidence="2">Belongs to the SNU66/SART1 family.</text>
</comment>
<dbReference type="PANTHER" id="PTHR14152">
    <property type="entry name" value="SQUAMOUS CELL CARCINOMA ANTIGEN RECOGNISED BY CYTOTOXIC T LYMPHOCYTES"/>
    <property type="match status" value="1"/>
</dbReference>
<evidence type="ECO:0000256" key="1">
    <source>
        <dbReference type="ARBA" id="ARBA00004123"/>
    </source>
</evidence>
<evidence type="ECO:0000256" key="2">
    <source>
        <dbReference type="ARBA" id="ARBA00006076"/>
    </source>
</evidence>
<evidence type="ECO:0000256" key="3">
    <source>
        <dbReference type="ARBA" id="ARBA00022664"/>
    </source>
</evidence>
<dbReference type="VEuPathDB" id="FungiDB:MGL_3061"/>
<dbReference type="PANTHER" id="PTHR14152:SF5">
    <property type="entry name" value="U4_U6.U5 TRI-SNRNP-ASSOCIATED PROTEIN 1"/>
    <property type="match status" value="1"/>
</dbReference>
<feature type="compositionally biased region" description="Polar residues" evidence="6">
    <location>
        <begin position="52"/>
        <end position="64"/>
    </location>
</feature>
<keyword evidence="5" id="KW-0539">Nucleus</keyword>
<feature type="compositionally biased region" description="Polar residues" evidence="6">
    <location>
        <begin position="320"/>
        <end position="330"/>
    </location>
</feature>
<dbReference type="GO" id="GO:0046540">
    <property type="term" value="C:U4/U6 x U5 tri-snRNP complex"/>
    <property type="evidence" value="ECO:0007669"/>
    <property type="project" value="InterPro"/>
</dbReference>
<dbReference type="InterPro" id="IPR045347">
    <property type="entry name" value="HIND"/>
</dbReference>
<dbReference type="STRING" id="425265.A8Q6V3"/>
<dbReference type="InterPro" id="IPR005011">
    <property type="entry name" value="SNU66/SART1"/>
</dbReference>
<feature type="region of interest" description="Disordered" evidence="6">
    <location>
        <begin position="696"/>
        <end position="819"/>
    </location>
</feature>
<dbReference type="OMA" id="KRRDYTG"/>
<feature type="compositionally biased region" description="Basic and acidic residues" evidence="6">
    <location>
        <begin position="453"/>
        <end position="465"/>
    </location>
</feature>
<feature type="compositionally biased region" description="Low complexity" evidence="6">
    <location>
        <begin position="732"/>
        <end position="753"/>
    </location>
</feature>
<feature type="region of interest" description="Disordered" evidence="6">
    <location>
        <begin position="385"/>
        <end position="505"/>
    </location>
</feature>
<dbReference type="RefSeq" id="XP_001730075.1">
    <property type="nucleotide sequence ID" value="XM_001730023.1"/>
</dbReference>